<proteinExistence type="inferred from homology"/>
<evidence type="ECO:0000256" key="4">
    <source>
        <dbReference type="ARBA" id="ARBA00006759"/>
    </source>
</evidence>
<evidence type="ECO:0000259" key="10">
    <source>
        <dbReference type="SMART" id="SM00849"/>
    </source>
</evidence>
<reference evidence="12" key="1">
    <citation type="submission" date="2016-05" db="EMBL/GenBank/DDBJ databases">
        <title>Comparative genomics of biotechnologically important yeasts.</title>
        <authorList>
            <consortium name="DOE Joint Genome Institute"/>
            <person name="Riley R."/>
            <person name="Haridas S."/>
            <person name="Wolfe K.H."/>
            <person name="Lopes M.R."/>
            <person name="Hittinger C.T."/>
            <person name="Goker M."/>
            <person name="Salamov A."/>
            <person name="Wisecaver J."/>
            <person name="Long T.M."/>
            <person name="Aerts A.L."/>
            <person name="Barry K."/>
            <person name="Choi C."/>
            <person name="Clum A."/>
            <person name="Coughlan A.Y."/>
            <person name="Deshpande S."/>
            <person name="Douglass A.P."/>
            <person name="Hanson S.J."/>
            <person name="Klenk H.-P."/>
            <person name="Labutti K."/>
            <person name="Lapidus A."/>
            <person name="Lindquist E."/>
            <person name="Lipzen A."/>
            <person name="Meier-Kolthoff J.P."/>
            <person name="Ohm R.A."/>
            <person name="Otillar R.P."/>
            <person name="Pangilinan J."/>
            <person name="Peng Y."/>
            <person name="Rokas A."/>
            <person name="Rosa C.A."/>
            <person name="Scheuner C."/>
            <person name="Sibirny A.A."/>
            <person name="Slot J.C."/>
            <person name="Stielow J.B."/>
            <person name="Sun H."/>
            <person name="Kurtzman C.P."/>
            <person name="Blackwell M."/>
            <person name="Grigoriev I.V."/>
            <person name="Jeffries T.W."/>
        </authorList>
    </citation>
    <scope>NUCLEOTIDE SEQUENCE [LARGE SCALE GENOMIC DNA]</scope>
    <source>
        <strain evidence="12">NRRL Y-12698</strain>
    </source>
</reference>
<protein>
    <recommendedName>
        <fullName evidence="5">hydroxyacylglutathione hydrolase</fullName>
        <ecNumber evidence="5">3.1.2.6</ecNumber>
    </recommendedName>
    <alternativeName>
        <fullName evidence="9">Glyoxalase II</fullName>
    </alternativeName>
</protein>
<evidence type="ECO:0000256" key="1">
    <source>
        <dbReference type="ARBA" id="ARBA00001623"/>
    </source>
</evidence>
<dbReference type="InterPro" id="IPR032282">
    <property type="entry name" value="HAGH_C"/>
</dbReference>
<dbReference type="Gene3D" id="3.60.15.10">
    <property type="entry name" value="Ribonuclease Z/Hydroxyacylglutathione hydrolase-like"/>
    <property type="match status" value="1"/>
</dbReference>
<dbReference type="PANTHER" id="PTHR11935:SF94">
    <property type="entry name" value="TENZING NORGAY, ISOFORM C"/>
    <property type="match status" value="1"/>
</dbReference>
<dbReference type="GO" id="GO:0046872">
    <property type="term" value="F:metal ion binding"/>
    <property type="evidence" value="ECO:0007669"/>
    <property type="project" value="UniProtKB-KW"/>
</dbReference>
<dbReference type="Pfam" id="PF00753">
    <property type="entry name" value="Lactamase_B"/>
    <property type="match status" value="1"/>
</dbReference>
<dbReference type="Proteomes" id="UP000094336">
    <property type="component" value="Unassembled WGS sequence"/>
</dbReference>
<evidence type="ECO:0000256" key="9">
    <source>
        <dbReference type="ARBA" id="ARBA00031044"/>
    </source>
</evidence>
<dbReference type="RefSeq" id="XP_018986399.1">
    <property type="nucleotide sequence ID" value="XM_019132532.1"/>
</dbReference>
<evidence type="ECO:0000256" key="5">
    <source>
        <dbReference type="ARBA" id="ARBA00011917"/>
    </source>
</evidence>
<accession>A0A1E3QTQ6</accession>
<evidence type="ECO:0000256" key="7">
    <source>
        <dbReference type="ARBA" id="ARBA00022801"/>
    </source>
</evidence>
<dbReference type="NCBIfam" id="TIGR03413">
    <property type="entry name" value="GSH_gloB"/>
    <property type="match status" value="1"/>
</dbReference>
<comment type="similarity">
    <text evidence="4">Belongs to the metallo-beta-lactamase superfamily. Glyoxalase II family.</text>
</comment>
<keyword evidence="8" id="KW-0862">Zinc</keyword>
<gene>
    <name evidence="11" type="ORF">BABINDRAFT_6913</name>
</gene>
<keyword evidence="12" id="KW-1185">Reference proteome</keyword>
<dbReference type="InterPro" id="IPR017782">
    <property type="entry name" value="Hydroxyacylglutathione_Hdrlase"/>
</dbReference>
<feature type="domain" description="Metallo-beta-lactamase" evidence="10">
    <location>
        <begin position="7"/>
        <end position="167"/>
    </location>
</feature>
<dbReference type="PANTHER" id="PTHR11935">
    <property type="entry name" value="BETA LACTAMASE DOMAIN"/>
    <property type="match status" value="1"/>
</dbReference>
<evidence type="ECO:0000256" key="2">
    <source>
        <dbReference type="ARBA" id="ARBA00001947"/>
    </source>
</evidence>
<dbReference type="GO" id="GO:0004416">
    <property type="term" value="F:hydroxyacylglutathione hydrolase activity"/>
    <property type="evidence" value="ECO:0007669"/>
    <property type="project" value="UniProtKB-EC"/>
</dbReference>
<keyword evidence="6" id="KW-0479">Metal-binding</keyword>
<dbReference type="GeneID" id="30150385"/>
<evidence type="ECO:0000313" key="12">
    <source>
        <dbReference type="Proteomes" id="UP000094336"/>
    </source>
</evidence>
<dbReference type="OrthoDB" id="515692at2759"/>
<dbReference type="STRING" id="984486.A0A1E3QTQ6"/>
<comment type="pathway">
    <text evidence="3">Secondary metabolite metabolism; methylglyoxal degradation; (R)-lactate from methylglyoxal: step 2/2.</text>
</comment>
<dbReference type="CDD" id="cd07723">
    <property type="entry name" value="hydroxyacylglutathione_hydrolase_MBL-fold"/>
    <property type="match status" value="1"/>
</dbReference>
<evidence type="ECO:0000256" key="3">
    <source>
        <dbReference type="ARBA" id="ARBA00004963"/>
    </source>
</evidence>
<comment type="cofactor">
    <cofactor evidence="2">
        <name>Zn(2+)</name>
        <dbReference type="ChEBI" id="CHEBI:29105"/>
    </cofactor>
</comment>
<dbReference type="InterPro" id="IPR036866">
    <property type="entry name" value="RibonucZ/Hydroxyglut_hydro"/>
</dbReference>
<sequence length="248" mass="27497">MRWGSGDNYCYVLTDDKTKDSWIIDPAEPEEVLKPLEKLNVNLKAIVNTHHHYDHAGGNSKMLENYPLPLIAGKDSPKVSVTPKHREKMTLGDSLQITALHTPCHTQDSICYYVEDSQTGEQCVFTGDTLFTSGCGRFFEGTGEEMHQALNVVLGGLPDATVVYPGHEYTKSNVKFSKTVLPANSDLEILEIFAGNNEITTGQFTIKDEKSFNPFMRLDDPAVLKATGLKKGQSGDIMTQLRELKNNS</sequence>
<evidence type="ECO:0000256" key="6">
    <source>
        <dbReference type="ARBA" id="ARBA00022723"/>
    </source>
</evidence>
<evidence type="ECO:0000256" key="8">
    <source>
        <dbReference type="ARBA" id="ARBA00022833"/>
    </source>
</evidence>
<evidence type="ECO:0000313" key="11">
    <source>
        <dbReference type="EMBL" id="ODQ81071.1"/>
    </source>
</evidence>
<dbReference type="UniPathway" id="UPA00619">
    <property type="reaction ID" value="UER00676"/>
</dbReference>
<dbReference type="EC" id="3.1.2.6" evidence="5"/>
<dbReference type="InterPro" id="IPR035680">
    <property type="entry name" value="Clx_II_MBL"/>
</dbReference>
<dbReference type="SMART" id="SM00849">
    <property type="entry name" value="Lactamase_B"/>
    <property type="match status" value="1"/>
</dbReference>
<dbReference type="Pfam" id="PF16123">
    <property type="entry name" value="HAGH_C"/>
    <property type="match status" value="1"/>
</dbReference>
<dbReference type="InterPro" id="IPR001279">
    <property type="entry name" value="Metallo-B-lactamas"/>
</dbReference>
<name>A0A1E3QTQ6_9ASCO</name>
<organism evidence="11 12">
    <name type="scientific">Babjeviella inositovora NRRL Y-12698</name>
    <dbReference type="NCBI Taxonomy" id="984486"/>
    <lineage>
        <taxon>Eukaryota</taxon>
        <taxon>Fungi</taxon>
        <taxon>Dikarya</taxon>
        <taxon>Ascomycota</taxon>
        <taxon>Saccharomycotina</taxon>
        <taxon>Pichiomycetes</taxon>
        <taxon>Serinales incertae sedis</taxon>
        <taxon>Babjeviella</taxon>
    </lineage>
</organism>
<keyword evidence="7" id="KW-0378">Hydrolase</keyword>
<dbReference type="EMBL" id="KV454428">
    <property type="protein sequence ID" value="ODQ81071.1"/>
    <property type="molecule type" value="Genomic_DNA"/>
</dbReference>
<dbReference type="SUPFAM" id="SSF56281">
    <property type="entry name" value="Metallo-hydrolase/oxidoreductase"/>
    <property type="match status" value="1"/>
</dbReference>
<dbReference type="GO" id="GO:0019243">
    <property type="term" value="P:methylglyoxal catabolic process to D-lactate via S-lactoyl-glutathione"/>
    <property type="evidence" value="ECO:0007669"/>
    <property type="project" value="InterPro"/>
</dbReference>
<dbReference type="AlphaFoldDB" id="A0A1E3QTQ6"/>
<comment type="catalytic activity">
    <reaction evidence="1">
        <text>an S-(2-hydroxyacyl)glutathione + H2O = a 2-hydroxy carboxylate + glutathione + H(+)</text>
        <dbReference type="Rhea" id="RHEA:21864"/>
        <dbReference type="ChEBI" id="CHEBI:15377"/>
        <dbReference type="ChEBI" id="CHEBI:15378"/>
        <dbReference type="ChEBI" id="CHEBI:57925"/>
        <dbReference type="ChEBI" id="CHEBI:58896"/>
        <dbReference type="ChEBI" id="CHEBI:71261"/>
        <dbReference type="EC" id="3.1.2.6"/>
    </reaction>
</comment>